<dbReference type="PROSITE" id="PS50994">
    <property type="entry name" value="INTEGRASE"/>
    <property type="match status" value="1"/>
</dbReference>
<proteinExistence type="predicted"/>
<keyword evidence="3" id="KW-1185">Reference proteome</keyword>
<sequence length="134" mass="15533">MQGGEAQIDFGTTDIIYEEAWLQVKYLVMSFPYSNAAFLVVFPREDLTCFLEGLKLLFKQAGGVPRKLWFDNLSAAVVKIKEHGKRKLTEMFQRFQLHYRFEAVFCNPRSGHEKGNVENKVGTSRRNWFIPIPV</sequence>
<feature type="domain" description="Integrase catalytic" evidence="1">
    <location>
        <begin position="1"/>
        <end position="134"/>
    </location>
</feature>
<name>A0A549YMV4_9BACI</name>
<dbReference type="PANTHER" id="PTHR35004:SF7">
    <property type="entry name" value="INTEGRASE PROTEIN"/>
    <property type="match status" value="1"/>
</dbReference>
<dbReference type="EMBL" id="VJMZ01000001">
    <property type="protein sequence ID" value="TRM13212.1"/>
    <property type="molecule type" value="Genomic_DNA"/>
</dbReference>
<gene>
    <name evidence="2" type="ORF">FH966_06965</name>
</gene>
<dbReference type="AlphaFoldDB" id="A0A549YMV4"/>
<evidence type="ECO:0000313" key="2">
    <source>
        <dbReference type="EMBL" id="TRM13212.1"/>
    </source>
</evidence>
<dbReference type="Proteomes" id="UP000319280">
    <property type="component" value="Unassembled WGS sequence"/>
</dbReference>
<dbReference type="InterPro" id="IPR001584">
    <property type="entry name" value="Integrase_cat-core"/>
</dbReference>
<dbReference type="GO" id="GO:0015074">
    <property type="term" value="P:DNA integration"/>
    <property type="evidence" value="ECO:0007669"/>
    <property type="project" value="InterPro"/>
</dbReference>
<dbReference type="PANTHER" id="PTHR35004">
    <property type="entry name" value="TRANSPOSASE RV3428C-RELATED"/>
    <property type="match status" value="1"/>
</dbReference>
<comment type="caution">
    <text evidence="2">The sequence shown here is derived from an EMBL/GenBank/DDBJ whole genome shotgun (WGS) entry which is preliminary data.</text>
</comment>
<organism evidence="2 3">
    <name type="scientific">Lentibacillus cibarius</name>
    <dbReference type="NCBI Taxonomy" id="2583219"/>
    <lineage>
        <taxon>Bacteria</taxon>
        <taxon>Bacillati</taxon>
        <taxon>Bacillota</taxon>
        <taxon>Bacilli</taxon>
        <taxon>Bacillales</taxon>
        <taxon>Bacillaceae</taxon>
        <taxon>Lentibacillus</taxon>
    </lineage>
</organism>
<accession>A0A549YMV4</accession>
<evidence type="ECO:0000313" key="3">
    <source>
        <dbReference type="Proteomes" id="UP000319280"/>
    </source>
</evidence>
<evidence type="ECO:0000259" key="1">
    <source>
        <dbReference type="PROSITE" id="PS50994"/>
    </source>
</evidence>
<protein>
    <submittedName>
        <fullName evidence="2">Transposase</fullName>
    </submittedName>
</protein>
<reference evidence="2 3" key="1">
    <citation type="submission" date="2019-07" db="EMBL/GenBank/DDBJ databases">
        <title>Genomic analysis of Lentibacillus sp. NKC851-2.</title>
        <authorList>
            <person name="Oh Y.J."/>
        </authorList>
    </citation>
    <scope>NUCLEOTIDE SEQUENCE [LARGE SCALE GENOMIC DNA]</scope>
    <source>
        <strain evidence="2 3">NKC851-2</strain>
    </source>
</reference>